<evidence type="ECO:0000256" key="1">
    <source>
        <dbReference type="PIRSR" id="PIRSR607822-1"/>
    </source>
</evidence>
<dbReference type="Gene3D" id="1.50.10.20">
    <property type="match status" value="1"/>
</dbReference>
<feature type="binding site" evidence="1">
    <location>
        <position position="879"/>
    </location>
    <ligand>
        <name>Zn(2+)</name>
        <dbReference type="ChEBI" id="CHEBI:29105"/>
    </ligand>
</feature>
<dbReference type="InterPro" id="IPR011009">
    <property type="entry name" value="Kinase-like_dom_sf"/>
</dbReference>
<proteinExistence type="predicted"/>
<feature type="binding site" evidence="1">
    <location>
        <position position="931"/>
    </location>
    <ligand>
        <name>Zn(2+)</name>
        <dbReference type="ChEBI" id="CHEBI:29105"/>
    </ligand>
</feature>
<dbReference type="Pfam" id="PF05147">
    <property type="entry name" value="LANC_like"/>
    <property type="match status" value="1"/>
</dbReference>
<keyword evidence="4" id="KW-1185">Reference proteome</keyword>
<evidence type="ECO:0000313" key="4">
    <source>
        <dbReference type="Proteomes" id="UP000198251"/>
    </source>
</evidence>
<feature type="domain" description="Lantibiotic biosynthesis protein dehydration" evidence="2">
    <location>
        <begin position="208"/>
        <end position="557"/>
    </location>
</feature>
<organism evidence="3 4">
    <name type="scientific">Micromonospora echinofusca</name>
    <dbReference type="NCBI Taxonomy" id="47858"/>
    <lineage>
        <taxon>Bacteria</taxon>
        <taxon>Bacillati</taxon>
        <taxon>Actinomycetota</taxon>
        <taxon>Actinomycetes</taxon>
        <taxon>Micromonosporales</taxon>
        <taxon>Micromonosporaceae</taxon>
        <taxon>Micromonospora</taxon>
    </lineage>
</organism>
<dbReference type="PRINTS" id="PR01950">
    <property type="entry name" value="LANCSUPER"/>
</dbReference>
<dbReference type="RefSeq" id="WP_089001226.1">
    <property type="nucleotide sequence ID" value="NZ_LT607733.1"/>
</dbReference>
<dbReference type="Proteomes" id="UP000198251">
    <property type="component" value="Chromosome I"/>
</dbReference>
<dbReference type="AlphaFoldDB" id="A0A1C5GCB3"/>
<dbReference type="SMART" id="SM01260">
    <property type="entry name" value="LANC_like"/>
    <property type="match status" value="1"/>
</dbReference>
<sequence>MTVGFLPALSLTERVPVDGAGAYPVSDRARWRLSRWRDSQAFATAGAWQRRLAADACDEDVLLRLLDEPATVIAARLARPPEWSRRLQGLYSGPAPDDWRPERLPGRPLDDALVVAAPLLADARRRVREAAAELAGPATPVDPAAVDALGLAELLDELVRLLSRASVLELNVARVRGELTGPTPARRFATFFARMAQPRVALDFLTEYPVLARQLLTVVDAWASSTVEFLRRLHDDWAAIAPALGVRPDARLTGLTPAGDAHRGGRRVCVARFDDGSRVVYKPRDLAVDARFQRLLGWLARRDAGLGLRPFGVLTRDGYGWTEFVAAAAPTSLPRYARHYGSLLALLHALGAGDCHPGNVVGAGDTPVLVDLETLFTPALERGGGAADGGAVASCVLAVGLLPAGEPPAGETGACNCAEWLGAGTDEMQLHVPGVHVGHGAPAAVEGVRPADLRAYEADVVAGFRRAYDVLSAETGALADRVRAFAGDEIRVVLRPTRTYARLQEALLHTDHLRDALDRDRLLDWLWVGVEELPVLAATIAAERADLAAGDTPLFTARVGSRDLWAGRDRRLPGALAGSALDGALRRIAGLGGADRERQVWLIRATFASLAETPDAPHAEVRWRPGPVPAEPSTFRPLLAQAAEIGERVAAMAHGGTWFTFGPTAGARWAPVPMGAGLYDGLSGLALFYGYLGEVTGHGDFTDLAAGIARRLNQRLRADGFPLTAVGAFNGWGGPCYAYGHLAALWGDDPTVHAGLDLALTRLTALTDDAGDADVVDGLAGAVLAVLACGAEPQRAVDLARRLGDRLVAALPAALRLGGLSHGAAGMATALFELWSVTGVERYAEAGRRALEFDRSLFDPATGNWADLRRPGLLSNAWCHGAPGIGLSRVRIRRALSRRPLPQVDGLDAEIAVALRTTFGHGFGRNHSLCHGDLGNLDLPLLAGADPAAVGAVVDGVLRDVAAHGWRCANPAGLDSPELMTGLAGIGYQLMRLAEPQRVPSLLTLAGAP</sequence>
<name>A0A1C5GCB3_MICEH</name>
<keyword evidence="1" id="KW-0862">Zinc</keyword>
<dbReference type="PRINTS" id="PR01955">
    <property type="entry name" value="LANCFRANKIA"/>
</dbReference>
<dbReference type="EMBL" id="LT607733">
    <property type="protein sequence ID" value="SCG17489.1"/>
    <property type="molecule type" value="Genomic_DNA"/>
</dbReference>
<gene>
    <name evidence="3" type="ORF">GA0070610_3800</name>
</gene>
<feature type="binding site" evidence="1">
    <location>
        <position position="930"/>
    </location>
    <ligand>
        <name>Zn(2+)</name>
        <dbReference type="ChEBI" id="CHEBI:29105"/>
    </ligand>
</feature>
<dbReference type="Pfam" id="PF13575">
    <property type="entry name" value="DUF4135"/>
    <property type="match status" value="1"/>
</dbReference>
<dbReference type="InterPro" id="IPR017146">
    <property type="entry name" value="Lanti_2_LanM"/>
</dbReference>
<reference evidence="3 4" key="1">
    <citation type="submission" date="2016-06" db="EMBL/GenBank/DDBJ databases">
        <authorList>
            <person name="Kjaerup R.B."/>
            <person name="Dalgaard T.S."/>
            <person name="Juul-Madsen H.R."/>
        </authorList>
    </citation>
    <scope>NUCLEOTIDE SEQUENCE [LARGE SCALE GENOMIC DNA]</scope>
    <source>
        <strain evidence="3 4">DSM 43913</strain>
    </source>
</reference>
<dbReference type="CDD" id="cd04792">
    <property type="entry name" value="LanM-like"/>
    <property type="match status" value="1"/>
</dbReference>
<dbReference type="InterPro" id="IPR007822">
    <property type="entry name" value="LANC-like"/>
</dbReference>
<dbReference type="GO" id="GO:0046872">
    <property type="term" value="F:metal ion binding"/>
    <property type="evidence" value="ECO:0007669"/>
    <property type="project" value="UniProtKB-KW"/>
</dbReference>
<dbReference type="InterPro" id="IPR025410">
    <property type="entry name" value="Lant_dehyd"/>
</dbReference>
<protein>
    <submittedName>
        <fullName evidence="3">Type 2 lantibiotic biosynthesis protein LanM</fullName>
    </submittedName>
</protein>
<dbReference type="GeneID" id="95803526"/>
<dbReference type="SUPFAM" id="SSF158745">
    <property type="entry name" value="LanC-like"/>
    <property type="match status" value="1"/>
</dbReference>
<dbReference type="SUPFAM" id="SSF56112">
    <property type="entry name" value="Protein kinase-like (PK-like)"/>
    <property type="match status" value="1"/>
</dbReference>
<keyword evidence="1" id="KW-0479">Metal-binding</keyword>
<dbReference type="GO" id="GO:0031179">
    <property type="term" value="P:peptide modification"/>
    <property type="evidence" value="ECO:0007669"/>
    <property type="project" value="InterPro"/>
</dbReference>
<evidence type="ECO:0000313" key="3">
    <source>
        <dbReference type="EMBL" id="SCG17489.1"/>
    </source>
</evidence>
<evidence type="ECO:0000259" key="2">
    <source>
        <dbReference type="Pfam" id="PF13575"/>
    </source>
</evidence>
<dbReference type="NCBIfam" id="TIGR03897">
    <property type="entry name" value="lanti_2_LanM"/>
    <property type="match status" value="1"/>
</dbReference>
<dbReference type="PIRSF" id="PIRSF037228">
    <property type="entry name" value="Lant_mod_RumM"/>
    <property type="match status" value="1"/>
</dbReference>
<accession>A0A1C5GCB3</accession>